<dbReference type="InterPro" id="IPR050771">
    <property type="entry name" value="Alpha-ketoacid_DH_E1_comp"/>
</dbReference>
<dbReference type="PANTHER" id="PTHR43380">
    <property type="entry name" value="2-OXOISOVALERATE DEHYDROGENASE SUBUNIT ALPHA, MITOCHONDRIAL"/>
    <property type="match status" value="1"/>
</dbReference>
<dbReference type="Gene3D" id="3.40.50.970">
    <property type="match status" value="1"/>
</dbReference>
<gene>
    <name evidence="6" type="primary">pdhA</name>
    <name evidence="6" type="ORF">FQ377_08770</name>
</gene>
<organism evidence="6 7">
    <name type="scientific">Arthrobacter echini</name>
    <dbReference type="NCBI Taxonomy" id="1529066"/>
    <lineage>
        <taxon>Bacteria</taxon>
        <taxon>Bacillati</taxon>
        <taxon>Actinomycetota</taxon>
        <taxon>Actinomycetes</taxon>
        <taxon>Micrococcales</taxon>
        <taxon>Micrococcaceae</taxon>
        <taxon>Arthrobacter</taxon>
    </lineage>
</organism>
<dbReference type="InterPro" id="IPR001017">
    <property type="entry name" value="DH_E1"/>
</dbReference>
<comment type="cofactor">
    <cofactor evidence="1">
        <name>thiamine diphosphate</name>
        <dbReference type="ChEBI" id="CHEBI:58937"/>
    </cofactor>
</comment>
<keyword evidence="3" id="KW-0786">Thiamine pyrophosphate</keyword>
<evidence type="ECO:0000313" key="7">
    <source>
        <dbReference type="Proteomes" id="UP000323410"/>
    </source>
</evidence>
<dbReference type="NCBIfam" id="TIGR03181">
    <property type="entry name" value="PDH_E1_alph_x"/>
    <property type="match status" value="1"/>
</dbReference>
<dbReference type="GO" id="GO:0009083">
    <property type="term" value="P:branched-chain amino acid catabolic process"/>
    <property type="evidence" value="ECO:0007669"/>
    <property type="project" value="TreeGrafter"/>
</dbReference>
<protein>
    <submittedName>
        <fullName evidence="6">Pyruvate dehydrogenase (Acetyl-transferring) E1 component subunit alpha</fullName>
    </submittedName>
</protein>
<dbReference type="Proteomes" id="UP000323410">
    <property type="component" value="Unassembled WGS sequence"/>
</dbReference>
<dbReference type="GO" id="GO:0000287">
    <property type="term" value="F:magnesium ion binding"/>
    <property type="evidence" value="ECO:0007669"/>
    <property type="project" value="UniProtKB-ARBA"/>
</dbReference>
<dbReference type="PANTHER" id="PTHR43380:SF1">
    <property type="entry name" value="2-OXOISOVALERATE DEHYDROGENASE SUBUNIT ALPHA, MITOCHONDRIAL"/>
    <property type="match status" value="1"/>
</dbReference>
<dbReference type="Pfam" id="PF00676">
    <property type="entry name" value="E1_dh"/>
    <property type="match status" value="1"/>
</dbReference>
<proteinExistence type="predicted"/>
<dbReference type="CDD" id="cd02000">
    <property type="entry name" value="TPP_E1_PDC_ADC_BCADC"/>
    <property type="match status" value="1"/>
</dbReference>
<evidence type="ECO:0000256" key="2">
    <source>
        <dbReference type="ARBA" id="ARBA00023002"/>
    </source>
</evidence>
<dbReference type="GO" id="GO:0016624">
    <property type="term" value="F:oxidoreductase activity, acting on the aldehyde or oxo group of donors, disulfide as acceptor"/>
    <property type="evidence" value="ECO:0007669"/>
    <property type="project" value="InterPro"/>
</dbReference>
<comment type="caution">
    <text evidence="6">The sequence shown here is derived from an EMBL/GenBank/DDBJ whole genome shotgun (WGS) entry which is preliminary data.</text>
</comment>
<evidence type="ECO:0000256" key="1">
    <source>
        <dbReference type="ARBA" id="ARBA00001964"/>
    </source>
</evidence>
<reference evidence="6 7" key="1">
    <citation type="submission" date="2019-08" db="EMBL/GenBank/DDBJ databases">
        <title>Genone of Arthrobacter echini P9.</title>
        <authorList>
            <person name="Bowman J.P."/>
        </authorList>
    </citation>
    <scope>NUCLEOTIDE SEQUENCE [LARGE SCALE GENOMIC DNA]</scope>
    <source>
        <strain evidence="6 7">P9</strain>
    </source>
</reference>
<keyword evidence="7" id="KW-1185">Reference proteome</keyword>
<evidence type="ECO:0000256" key="3">
    <source>
        <dbReference type="ARBA" id="ARBA00023052"/>
    </source>
</evidence>
<dbReference type="AlphaFoldDB" id="A0A5D0XTC8"/>
<dbReference type="InterPro" id="IPR029061">
    <property type="entry name" value="THDP-binding"/>
</dbReference>
<dbReference type="SUPFAM" id="SSF52518">
    <property type="entry name" value="Thiamin diphosphate-binding fold (THDP-binding)"/>
    <property type="match status" value="1"/>
</dbReference>
<dbReference type="RefSeq" id="WP_148600855.1">
    <property type="nucleotide sequence ID" value="NZ_VSLD01000003.1"/>
</dbReference>
<keyword evidence="6" id="KW-0670">Pyruvate</keyword>
<keyword evidence="2" id="KW-0560">Oxidoreductase</keyword>
<feature type="region of interest" description="Disordered" evidence="4">
    <location>
        <begin position="1"/>
        <end position="39"/>
    </location>
</feature>
<feature type="domain" description="Dehydrogenase E1 component" evidence="5">
    <location>
        <begin position="74"/>
        <end position="358"/>
    </location>
</feature>
<evidence type="ECO:0000256" key="4">
    <source>
        <dbReference type="SAM" id="MobiDB-lite"/>
    </source>
</evidence>
<evidence type="ECO:0000259" key="5">
    <source>
        <dbReference type="Pfam" id="PF00676"/>
    </source>
</evidence>
<sequence length="398" mass="43108">MTQDHALQGSEFHGGPRVPGAGTASGTVLPGPAHDGADEPVQLIDRHGVRHAHEHYDGLVADVDGAELRKLYEDMVVVRRIDAEATALQRQGELALWPPLLGQEAAQIGSGRALREDDFVFSSYRENAVAYCRGVDLTDLLRVWRGNASSGWDPYTINMATPQVIIGAQTLHATGYAMGILQDGDDAVAVTYFGDGATSQGDVNEAMVFAASYQAPVVFFCQNNHWAISEPVGLQAHVPIARRAPGFGIPSVRVDGNDVLACLAVTREALARARSGGGPTFIEAVTYRMGPHTTADDPKRYRDANELEDWASRDPLARLATLLDSLGLLDADYTDAVKATADAIAADLRQGCLSMPEPEPTDVFKHVYSAPNSWLDRQQDHYERYLASFEQAPQEGSR</sequence>
<evidence type="ECO:0000313" key="6">
    <source>
        <dbReference type="EMBL" id="TYC99072.1"/>
    </source>
</evidence>
<dbReference type="InterPro" id="IPR017596">
    <property type="entry name" value="PdhA/BkdA"/>
</dbReference>
<dbReference type="EMBL" id="VSLD01000003">
    <property type="protein sequence ID" value="TYC99072.1"/>
    <property type="molecule type" value="Genomic_DNA"/>
</dbReference>
<dbReference type="OrthoDB" id="9766715at2"/>
<accession>A0A5D0XTC8</accession>
<name>A0A5D0XTC8_9MICC</name>